<dbReference type="AlphaFoldDB" id="A0A1L9RCN8"/>
<dbReference type="EMBL" id="KV878214">
    <property type="protein sequence ID" value="OJJ32695.1"/>
    <property type="molecule type" value="Genomic_DNA"/>
</dbReference>
<reference evidence="3" key="1">
    <citation type="journal article" date="2017" name="Genome Biol.">
        <title>Comparative genomics reveals high biological diversity and specific adaptations in the industrially and medically important fungal genus Aspergillus.</title>
        <authorList>
            <person name="de Vries R.P."/>
            <person name="Riley R."/>
            <person name="Wiebenga A."/>
            <person name="Aguilar-Osorio G."/>
            <person name="Amillis S."/>
            <person name="Uchima C.A."/>
            <person name="Anderluh G."/>
            <person name="Asadollahi M."/>
            <person name="Askin M."/>
            <person name="Barry K."/>
            <person name="Battaglia E."/>
            <person name="Bayram O."/>
            <person name="Benocci T."/>
            <person name="Braus-Stromeyer S.A."/>
            <person name="Caldana C."/>
            <person name="Canovas D."/>
            <person name="Cerqueira G.C."/>
            <person name="Chen F."/>
            <person name="Chen W."/>
            <person name="Choi C."/>
            <person name="Clum A."/>
            <person name="Dos Santos R.A."/>
            <person name="Damasio A.R."/>
            <person name="Diallinas G."/>
            <person name="Emri T."/>
            <person name="Fekete E."/>
            <person name="Flipphi M."/>
            <person name="Freyberg S."/>
            <person name="Gallo A."/>
            <person name="Gournas C."/>
            <person name="Habgood R."/>
            <person name="Hainaut M."/>
            <person name="Harispe M.L."/>
            <person name="Henrissat B."/>
            <person name="Hilden K.S."/>
            <person name="Hope R."/>
            <person name="Hossain A."/>
            <person name="Karabika E."/>
            <person name="Karaffa L."/>
            <person name="Karanyi Z."/>
            <person name="Krasevec N."/>
            <person name="Kuo A."/>
            <person name="Kusch H."/>
            <person name="LaButti K."/>
            <person name="Lagendijk E.L."/>
            <person name="Lapidus A."/>
            <person name="Levasseur A."/>
            <person name="Lindquist E."/>
            <person name="Lipzen A."/>
            <person name="Logrieco A.F."/>
            <person name="MacCabe A."/>
            <person name="Maekelae M.R."/>
            <person name="Malavazi I."/>
            <person name="Melin P."/>
            <person name="Meyer V."/>
            <person name="Mielnichuk N."/>
            <person name="Miskei M."/>
            <person name="Molnar A.P."/>
            <person name="Mule G."/>
            <person name="Ngan C.Y."/>
            <person name="Orejas M."/>
            <person name="Orosz E."/>
            <person name="Ouedraogo J.P."/>
            <person name="Overkamp K.M."/>
            <person name="Park H.-S."/>
            <person name="Perrone G."/>
            <person name="Piumi F."/>
            <person name="Punt P.J."/>
            <person name="Ram A.F."/>
            <person name="Ramon A."/>
            <person name="Rauscher S."/>
            <person name="Record E."/>
            <person name="Riano-Pachon D.M."/>
            <person name="Robert V."/>
            <person name="Roehrig J."/>
            <person name="Ruller R."/>
            <person name="Salamov A."/>
            <person name="Salih N.S."/>
            <person name="Samson R.A."/>
            <person name="Sandor E."/>
            <person name="Sanguinetti M."/>
            <person name="Schuetze T."/>
            <person name="Sepcic K."/>
            <person name="Shelest E."/>
            <person name="Sherlock G."/>
            <person name="Sophianopoulou V."/>
            <person name="Squina F.M."/>
            <person name="Sun H."/>
            <person name="Susca A."/>
            <person name="Todd R.B."/>
            <person name="Tsang A."/>
            <person name="Unkles S.E."/>
            <person name="van de Wiele N."/>
            <person name="van Rossen-Uffink D."/>
            <person name="Oliveira J.V."/>
            <person name="Vesth T.C."/>
            <person name="Visser J."/>
            <person name="Yu J.-H."/>
            <person name="Zhou M."/>
            <person name="Andersen M.R."/>
            <person name="Archer D.B."/>
            <person name="Baker S.E."/>
            <person name="Benoit I."/>
            <person name="Brakhage A.A."/>
            <person name="Braus G.H."/>
            <person name="Fischer R."/>
            <person name="Frisvad J.C."/>
            <person name="Goldman G.H."/>
            <person name="Houbraken J."/>
            <person name="Oakley B."/>
            <person name="Pocsi I."/>
            <person name="Scazzocchio C."/>
            <person name="Seiboth B."/>
            <person name="vanKuyk P.A."/>
            <person name="Wortman J."/>
            <person name="Dyer P.S."/>
            <person name="Grigoriev I.V."/>
        </authorList>
    </citation>
    <scope>NUCLEOTIDE SEQUENCE [LARGE SCALE GENOMIC DNA]</scope>
    <source>
        <strain evidence="3">DTO 134E9</strain>
    </source>
</reference>
<evidence type="ECO:0008006" key="4">
    <source>
        <dbReference type="Google" id="ProtNLM"/>
    </source>
</evidence>
<feature type="signal peptide" evidence="1">
    <location>
        <begin position="1"/>
        <end position="20"/>
    </location>
</feature>
<dbReference type="RefSeq" id="XP_040686372.1">
    <property type="nucleotide sequence ID" value="XM_040835847.1"/>
</dbReference>
<dbReference type="GeneID" id="63751695"/>
<feature type="chain" id="PRO_5012205679" description="Secreted protein" evidence="1">
    <location>
        <begin position="21"/>
        <end position="175"/>
    </location>
</feature>
<sequence>MQFKLPAVAAFFAAAAPAMAGHCGVDVVVKALQSLETITSNSYNLVQGLGPHNVEATCGTFTENTHKEIAEIDVVLHCDIGVSFAVPQQNQICGLWHSILGNQFHAQNELHQHVQVINNTPFASNFVDVENNYANSIDQFTNFLNPFIPVCAPTLAQSQQNIVHVLNGITATVVV</sequence>
<evidence type="ECO:0000313" key="3">
    <source>
        <dbReference type="Proteomes" id="UP000184383"/>
    </source>
</evidence>
<organism evidence="2 3">
    <name type="scientific">Aspergillus wentii DTO 134E9</name>
    <dbReference type="NCBI Taxonomy" id="1073089"/>
    <lineage>
        <taxon>Eukaryota</taxon>
        <taxon>Fungi</taxon>
        <taxon>Dikarya</taxon>
        <taxon>Ascomycota</taxon>
        <taxon>Pezizomycotina</taxon>
        <taxon>Eurotiomycetes</taxon>
        <taxon>Eurotiomycetidae</taxon>
        <taxon>Eurotiales</taxon>
        <taxon>Aspergillaceae</taxon>
        <taxon>Aspergillus</taxon>
        <taxon>Aspergillus subgen. Cremei</taxon>
    </lineage>
</organism>
<gene>
    <name evidence="2" type="ORF">ASPWEDRAFT_42706</name>
</gene>
<dbReference type="Proteomes" id="UP000184383">
    <property type="component" value="Unassembled WGS sequence"/>
</dbReference>
<keyword evidence="3" id="KW-1185">Reference proteome</keyword>
<accession>A0A1L9RCN8</accession>
<name>A0A1L9RCN8_ASPWE</name>
<evidence type="ECO:0000256" key="1">
    <source>
        <dbReference type="SAM" id="SignalP"/>
    </source>
</evidence>
<evidence type="ECO:0000313" key="2">
    <source>
        <dbReference type="EMBL" id="OJJ32695.1"/>
    </source>
</evidence>
<keyword evidence="1" id="KW-0732">Signal</keyword>
<dbReference type="VEuPathDB" id="FungiDB:ASPWEDRAFT_42706"/>
<protein>
    <recommendedName>
        <fullName evidence="4">Secreted protein</fullName>
    </recommendedName>
</protein>
<proteinExistence type="predicted"/>